<dbReference type="InterPro" id="IPR056947">
    <property type="entry name" value="Pepco_dom"/>
</dbReference>
<comment type="caution">
    <text evidence="2">The sequence shown here is derived from an EMBL/GenBank/DDBJ whole genome shotgun (WGS) entry which is preliminary data.</text>
</comment>
<evidence type="ECO:0000313" key="3">
    <source>
        <dbReference type="Proteomes" id="UP000707356"/>
    </source>
</evidence>
<dbReference type="EMBL" id="JAHHHV010000064">
    <property type="protein sequence ID" value="MBW4465908.1"/>
    <property type="molecule type" value="Genomic_DNA"/>
</dbReference>
<dbReference type="AlphaFoldDB" id="A0A951PAN3"/>
<reference evidence="2" key="1">
    <citation type="submission" date="2021-05" db="EMBL/GenBank/DDBJ databases">
        <authorList>
            <person name="Pietrasiak N."/>
            <person name="Ward R."/>
            <person name="Stajich J.E."/>
            <person name="Kurbessoian T."/>
        </authorList>
    </citation>
    <scope>NUCLEOTIDE SEQUENCE</scope>
    <source>
        <strain evidence="2">GSE-TBD4-15B</strain>
    </source>
</reference>
<dbReference type="Pfam" id="PF24393">
    <property type="entry name" value="Pepco"/>
    <property type="match status" value="1"/>
</dbReference>
<name>A0A951PAN3_9CYAN</name>
<gene>
    <name evidence="2" type="ORF">KME07_10785</name>
</gene>
<sequence>MTDPAAQLWLITEVETTETVQIQRGERNSNDIGGSFGSPRPTETVKTIVRQRVPLDAAALKTQMQGLLQVVGEVFEQAGQVSELQLDEVELSVEINAEGQVSIFGSGGKLADKGAIKLTFKRASP</sequence>
<proteinExistence type="predicted"/>
<protein>
    <recommendedName>
        <fullName evidence="1">Pepco domain-containing protein</fullName>
    </recommendedName>
</protein>
<evidence type="ECO:0000259" key="1">
    <source>
        <dbReference type="Pfam" id="PF24393"/>
    </source>
</evidence>
<organism evidence="2 3">
    <name type="scientific">Pegethrix bostrychoides GSE-TBD4-15B</name>
    <dbReference type="NCBI Taxonomy" id="2839662"/>
    <lineage>
        <taxon>Bacteria</taxon>
        <taxon>Bacillati</taxon>
        <taxon>Cyanobacteriota</taxon>
        <taxon>Cyanophyceae</taxon>
        <taxon>Oculatellales</taxon>
        <taxon>Oculatellaceae</taxon>
        <taxon>Pegethrix</taxon>
    </lineage>
</organism>
<reference evidence="2" key="2">
    <citation type="journal article" date="2022" name="Microbiol. Resour. Announc.">
        <title>Metagenome Sequencing to Explore Phylogenomics of Terrestrial Cyanobacteria.</title>
        <authorList>
            <person name="Ward R.D."/>
            <person name="Stajich J.E."/>
            <person name="Johansen J.R."/>
            <person name="Huntemann M."/>
            <person name="Clum A."/>
            <person name="Foster B."/>
            <person name="Foster B."/>
            <person name="Roux S."/>
            <person name="Palaniappan K."/>
            <person name="Varghese N."/>
            <person name="Mukherjee S."/>
            <person name="Reddy T.B.K."/>
            <person name="Daum C."/>
            <person name="Copeland A."/>
            <person name="Chen I.A."/>
            <person name="Ivanova N.N."/>
            <person name="Kyrpides N.C."/>
            <person name="Shapiro N."/>
            <person name="Eloe-Fadrosh E.A."/>
            <person name="Pietrasiak N."/>
        </authorList>
    </citation>
    <scope>NUCLEOTIDE SEQUENCE</scope>
    <source>
        <strain evidence="2">GSE-TBD4-15B</strain>
    </source>
</reference>
<evidence type="ECO:0000313" key="2">
    <source>
        <dbReference type="EMBL" id="MBW4465908.1"/>
    </source>
</evidence>
<dbReference type="Proteomes" id="UP000707356">
    <property type="component" value="Unassembled WGS sequence"/>
</dbReference>
<feature type="domain" description="Pepco" evidence="1">
    <location>
        <begin position="8"/>
        <end position="122"/>
    </location>
</feature>
<accession>A0A951PAN3</accession>